<dbReference type="OrthoDB" id="5540949at2"/>
<accession>K9VSI5</accession>
<geneLocation type="plasmid" evidence="1 2">
    <name>pOSC7112.01</name>
</geneLocation>
<proteinExistence type="predicted"/>
<dbReference type="RefSeq" id="WP_015211642.1">
    <property type="nucleotide sequence ID" value="NC_019763.1"/>
</dbReference>
<dbReference type="Proteomes" id="UP000010478">
    <property type="component" value="Plasmid pOSC7112.01"/>
</dbReference>
<dbReference type="HOGENOM" id="CLU_1592931_0_0_3"/>
<keyword evidence="2" id="KW-1185">Reference proteome</keyword>
<sequence length="167" mass="19134">MSYTEDYFAKENAMHITYHAGQRMNHRGITKEMIELTIQYGEVQDEVRTLSREAAARLVVELQRQMKIAKKLEETGLSRDAAARFIAELQRQMKIAKKVLDKGGLTVVTASSDESVILGGTIIFDETILITTYNCASQKKSRKWGGKKNRFRSCNQIERAFRFHNKT</sequence>
<reference evidence="1 2" key="1">
    <citation type="submission" date="2012-05" db="EMBL/GenBank/DDBJ databases">
        <title>Finished plasmid 1 of genome of Oscillatoria sp. PCC 7112.</title>
        <authorList>
            <consortium name="US DOE Joint Genome Institute"/>
            <person name="Gugger M."/>
            <person name="Coursin T."/>
            <person name="Rippka R."/>
            <person name="Tandeau De Marsac N."/>
            <person name="Huntemann M."/>
            <person name="Wei C.-L."/>
            <person name="Han J."/>
            <person name="Detter J.C."/>
            <person name="Han C."/>
            <person name="Tapia R."/>
            <person name="Davenport K."/>
            <person name="Daligault H."/>
            <person name="Erkkila T."/>
            <person name="Gu W."/>
            <person name="Munk A.C.C."/>
            <person name="Teshima H."/>
            <person name="Xu Y."/>
            <person name="Chain P."/>
            <person name="Chen A."/>
            <person name="Krypides N."/>
            <person name="Mavromatis K."/>
            <person name="Markowitz V."/>
            <person name="Szeto E."/>
            <person name="Ivanova N."/>
            <person name="Mikhailova N."/>
            <person name="Ovchinnikova G."/>
            <person name="Pagani I."/>
            <person name="Pati A."/>
            <person name="Goodwin L."/>
            <person name="Peters L."/>
            <person name="Pitluck S."/>
            <person name="Woyke T."/>
            <person name="Kerfeld C."/>
        </authorList>
    </citation>
    <scope>NUCLEOTIDE SEQUENCE [LARGE SCALE GENOMIC DNA]</scope>
    <source>
        <strain evidence="1 2">PCC 7112</strain>
        <plasmid evidence="1 2">pOSC7112.01</plasmid>
    </source>
</reference>
<gene>
    <name evidence="1" type="ORF">Osc7112_6300</name>
</gene>
<protein>
    <submittedName>
        <fullName evidence="1">Uncharacterized protein</fullName>
    </submittedName>
</protein>
<dbReference type="AlphaFoldDB" id="K9VSI5"/>
<dbReference type="EMBL" id="CP003615">
    <property type="protein sequence ID" value="AFZ10467.1"/>
    <property type="molecule type" value="Genomic_DNA"/>
</dbReference>
<organism evidence="1 2">
    <name type="scientific">Phormidium nigroviride PCC 7112</name>
    <dbReference type="NCBI Taxonomy" id="179408"/>
    <lineage>
        <taxon>Bacteria</taxon>
        <taxon>Bacillati</taxon>
        <taxon>Cyanobacteriota</taxon>
        <taxon>Cyanophyceae</taxon>
        <taxon>Oscillatoriophycideae</taxon>
        <taxon>Oscillatoriales</taxon>
        <taxon>Oscillatoriaceae</taxon>
        <taxon>Phormidium</taxon>
    </lineage>
</organism>
<evidence type="ECO:0000313" key="1">
    <source>
        <dbReference type="EMBL" id="AFZ10467.1"/>
    </source>
</evidence>
<evidence type="ECO:0000313" key="2">
    <source>
        <dbReference type="Proteomes" id="UP000010478"/>
    </source>
</evidence>
<name>K9VSI5_9CYAN</name>
<keyword evidence="1" id="KW-0614">Plasmid</keyword>
<dbReference type="KEGG" id="oni:Osc7112_6300"/>